<keyword evidence="1" id="KW-0472">Membrane</keyword>
<dbReference type="AlphaFoldDB" id="A0A6J6RXS1"/>
<proteinExistence type="predicted"/>
<accession>A0A6J6RXS1</accession>
<keyword evidence="1" id="KW-1133">Transmembrane helix</keyword>
<gene>
    <name evidence="2" type="ORF">UFOPK2782_00096</name>
</gene>
<reference evidence="2" key="1">
    <citation type="submission" date="2020-05" db="EMBL/GenBank/DDBJ databases">
        <authorList>
            <person name="Chiriac C."/>
            <person name="Salcher M."/>
            <person name="Ghai R."/>
            <person name="Kavagutti S V."/>
        </authorList>
    </citation>
    <scope>NUCLEOTIDE SEQUENCE</scope>
</reference>
<feature type="transmembrane region" description="Helical" evidence="1">
    <location>
        <begin position="26"/>
        <end position="47"/>
    </location>
</feature>
<organism evidence="2">
    <name type="scientific">freshwater metagenome</name>
    <dbReference type="NCBI Taxonomy" id="449393"/>
    <lineage>
        <taxon>unclassified sequences</taxon>
        <taxon>metagenomes</taxon>
        <taxon>ecological metagenomes</taxon>
    </lineage>
</organism>
<protein>
    <submittedName>
        <fullName evidence="2">Unannotated protein</fullName>
    </submittedName>
</protein>
<evidence type="ECO:0000313" key="2">
    <source>
        <dbReference type="EMBL" id="CAB4727364.1"/>
    </source>
</evidence>
<name>A0A6J6RXS1_9ZZZZ</name>
<sequence length="126" mass="13254">MILSLAKRRNKSCGLLKSQDGTVESALVLIPTILLFLSVLQIAASVLGRGIAVNELQGEVSRSSLLGSSFSESSNQLSGLKVDRLPLPGGGEIIVGSKKVSVVKLTPLLILQDQFLAKGIAIDENN</sequence>
<dbReference type="EMBL" id="CAEZYS010000005">
    <property type="protein sequence ID" value="CAB4727364.1"/>
    <property type="molecule type" value="Genomic_DNA"/>
</dbReference>
<evidence type="ECO:0000256" key="1">
    <source>
        <dbReference type="SAM" id="Phobius"/>
    </source>
</evidence>
<keyword evidence="1" id="KW-0812">Transmembrane</keyword>